<feature type="region of interest" description="Disordered" evidence="1">
    <location>
        <begin position="75"/>
        <end position="110"/>
    </location>
</feature>
<name>A0A540MTC9_MALBA</name>
<reference evidence="2 3" key="1">
    <citation type="journal article" date="2019" name="G3 (Bethesda)">
        <title>Sequencing of a Wild Apple (Malus baccata) Genome Unravels the Differences Between Cultivated and Wild Apple Species Regarding Disease Resistance and Cold Tolerance.</title>
        <authorList>
            <person name="Chen X."/>
        </authorList>
    </citation>
    <scope>NUCLEOTIDE SEQUENCE [LARGE SCALE GENOMIC DNA]</scope>
    <source>
        <strain evidence="3">cv. Shandingzi</strain>
        <tissue evidence="2">Leaves</tissue>
    </source>
</reference>
<proteinExistence type="predicted"/>
<accession>A0A540MTC9</accession>
<feature type="compositionally biased region" description="Polar residues" evidence="1">
    <location>
        <begin position="75"/>
        <end position="84"/>
    </location>
</feature>
<evidence type="ECO:0000313" key="2">
    <source>
        <dbReference type="EMBL" id="TQE01620.1"/>
    </source>
</evidence>
<dbReference type="AlphaFoldDB" id="A0A540MTC9"/>
<dbReference type="Proteomes" id="UP000315295">
    <property type="component" value="Unassembled WGS sequence"/>
</dbReference>
<keyword evidence="3" id="KW-1185">Reference proteome</keyword>
<protein>
    <submittedName>
        <fullName evidence="2">Uncharacterized protein</fullName>
    </submittedName>
</protein>
<evidence type="ECO:0000256" key="1">
    <source>
        <dbReference type="SAM" id="MobiDB-lite"/>
    </source>
</evidence>
<evidence type="ECO:0000313" key="3">
    <source>
        <dbReference type="Proteomes" id="UP000315295"/>
    </source>
</evidence>
<sequence>MLGRHVEKILHVSCHTMVIEDGYDDPFIVPPPLKKLVGETKRFLLSFGNQNSDFRKTDFIIYGLLQDQLPLNPATASIDPQTPAATAGKQIISEATPAPMMPSLQSDRYP</sequence>
<organism evidence="2 3">
    <name type="scientific">Malus baccata</name>
    <name type="common">Siberian crab apple</name>
    <name type="synonym">Pyrus baccata</name>
    <dbReference type="NCBI Taxonomy" id="106549"/>
    <lineage>
        <taxon>Eukaryota</taxon>
        <taxon>Viridiplantae</taxon>
        <taxon>Streptophyta</taxon>
        <taxon>Embryophyta</taxon>
        <taxon>Tracheophyta</taxon>
        <taxon>Spermatophyta</taxon>
        <taxon>Magnoliopsida</taxon>
        <taxon>eudicotyledons</taxon>
        <taxon>Gunneridae</taxon>
        <taxon>Pentapetalae</taxon>
        <taxon>rosids</taxon>
        <taxon>fabids</taxon>
        <taxon>Rosales</taxon>
        <taxon>Rosaceae</taxon>
        <taxon>Amygdaloideae</taxon>
        <taxon>Maleae</taxon>
        <taxon>Malus</taxon>
    </lineage>
</organism>
<comment type="caution">
    <text evidence="2">The sequence shown here is derived from an EMBL/GenBank/DDBJ whole genome shotgun (WGS) entry which is preliminary data.</text>
</comment>
<dbReference type="EMBL" id="VIEB01000191">
    <property type="protein sequence ID" value="TQE01620.1"/>
    <property type="molecule type" value="Genomic_DNA"/>
</dbReference>
<gene>
    <name evidence="2" type="ORF">C1H46_012759</name>
</gene>